<feature type="compositionally biased region" description="Basic and acidic residues" evidence="3">
    <location>
        <begin position="588"/>
        <end position="598"/>
    </location>
</feature>
<dbReference type="NCBIfam" id="TIGR00585">
    <property type="entry name" value="mutl"/>
    <property type="match status" value="1"/>
</dbReference>
<feature type="compositionally biased region" description="Basic and acidic residues" evidence="3">
    <location>
        <begin position="447"/>
        <end position="460"/>
    </location>
</feature>
<evidence type="ECO:0000313" key="5">
    <source>
        <dbReference type="EMBL" id="KAK4144632.1"/>
    </source>
</evidence>
<feature type="compositionally biased region" description="Polar residues" evidence="3">
    <location>
        <begin position="520"/>
        <end position="540"/>
    </location>
</feature>
<feature type="compositionally biased region" description="Basic and acidic residues" evidence="3">
    <location>
        <begin position="544"/>
        <end position="553"/>
    </location>
</feature>
<dbReference type="FunFam" id="3.30.565.10:FF:000017">
    <property type="entry name" value="PMS1 homolog 1, mismatch repair system component"/>
    <property type="match status" value="1"/>
</dbReference>
<feature type="region of interest" description="Disordered" evidence="3">
    <location>
        <begin position="397"/>
        <end position="460"/>
    </location>
</feature>
<comment type="caution">
    <text evidence="5">The sequence shown here is derived from an EMBL/GenBank/DDBJ whole genome shotgun (WGS) entry which is preliminary data.</text>
</comment>
<dbReference type="GeneID" id="87820130"/>
<proteinExistence type="inferred from homology"/>
<dbReference type="RefSeq" id="XP_062638003.1">
    <property type="nucleotide sequence ID" value="XM_062783517.1"/>
</dbReference>
<sequence>MAILPLPEDSVRRLGSTLVITSPVAVLKELLDNAIDSGATTIDVLTSSNTVDKIEVRDNGHGINTREFDCLGRLGHTSKIRSFEELDTLGGKTLGFRGVALASITALGNVSITTRVSSEPVATMVCLAKQGGVSTQRHAAAPVGTTVTVTGLFSHLPVRLQITLKESHRYLARIKDILQSYALAEPDIRLRFAVIKTPGLSWTYSPHSNGGIKEAATQLFGIELASQFVYQVYSSSNPQQQSGPLADMSNPDQLAAQTPVTAMFEALVPKPTADFLKITGGAFLSINNRPISATRGTPKKLVSLFKQHLERHFVGGRHGSAVRDPFLVLNIRLPPGSYDVNVEASKDDVLFRDEQHILDQFDAFISTVYATGGQHPLVTTSEATSLIEVERRAQAALGTPAQCSSPQQQDATPGWRVDMSTGVDGMSDGDDGDDLETRATRQPQPRADIENEIGDRNNEAHLREGLNPWSLAKITGTNKHDTPVTGSTQSQHSVERQPQEHVIAIHGQDGASPERRQRHSLNSQPEPRTGHSSQVGNPASQGRPLRDLFEHKPRGPRIGFTQPRGRQGVPSRRSRLRSPPTSFPPGYDRGENGSREPCHMGGAARSARSVQSQISFNGNSKRPEPRFETHLNPTQREFGTSRVGKRLGGPARTKLADPYDLDVTTASPTQKRRQIHTREVPASYPRVFPSVINTEEGTMGTRARETIDGSTAQPRLPSDDPRAQFITHGRLVTNSGHKSLRRLNTEQLPLEVTPRDCETCALLLSMTTDSSSLEQLIPKASRFDSWLVDGELMGSLPKELNLTASLS</sequence>
<dbReference type="GO" id="GO:0140664">
    <property type="term" value="F:ATP-dependent DNA damage sensor activity"/>
    <property type="evidence" value="ECO:0007669"/>
    <property type="project" value="InterPro"/>
</dbReference>
<dbReference type="GO" id="GO:0016887">
    <property type="term" value="F:ATP hydrolysis activity"/>
    <property type="evidence" value="ECO:0007669"/>
    <property type="project" value="InterPro"/>
</dbReference>
<dbReference type="Proteomes" id="UP001302676">
    <property type="component" value="Unassembled WGS sequence"/>
</dbReference>
<reference evidence="5" key="2">
    <citation type="submission" date="2023-05" db="EMBL/GenBank/DDBJ databases">
        <authorList>
            <consortium name="Lawrence Berkeley National Laboratory"/>
            <person name="Steindorff A."/>
            <person name="Hensen N."/>
            <person name="Bonometti L."/>
            <person name="Westerberg I."/>
            <person name="Brannstrom I.O."/>
            <person name="Guillou S."/>
            <person name="Cros-Aarteil S."/>
            <person name="Calhoun S."/>
            <person name="Haridas S."/>
            <person name="Kuo A."/>
            <person name="Mondo S."/>
            <person name="Pangilinan J."/>
            <person name="Riley R."/>
            <person name="Labutti K."/>
            <person name="Andreopoulos B."/>
            <person name="Lipzen A."/>
            <person name="Chen C."/>
            <person name="Yanf M."/>
            <person name="Daum C."/>
            <person name="Ng V."/>
            <person name="Clum A."/>
            <person name="Ohm R."/>
            <person name="Martin F."/>
            <person name="Silar P."/>
            <person name="Natvig D."/>
            <person name="Lalanne C."/>
            <person name="Gautier V."/>
            <person name="Ament-Velasquez S.L."/>
            <person name="Kruys A."/>
            <person name="Hutchinson M.I."/>
            <person name="Powell A.J."/>
            <person name="Barry K."/>
            <person name="Miller A.N."/>
            <person name="Grigoriev I.V."/>
            <person name="Debuchy R."/>
            <person name="Gladieux P."/>
            <person name="Thoren M.H."/>
            <person name="Johannesson H."/>
        </authorList>
    </citation>
    <scope>NUCLEOTIDE SEQUENCE</scope>
    <source>
        <strain evidence="5">CBS 141.50</strain>
    </source>
</reference>
<name>A0AAN6V4G8_9PEZI</name>
<dbReference type="EMBL" id="MU853575">
    <property type="protein sequence ID" value="KAK4144632.1"/>
    <property type="molecule type" value="Genomic_DNA"/>
</dbReference>
<dbReference type="InterPro" id="IPR002099">
    <property type="entry name" value="MutL/Mlh/PMS"/>
</dbReference>
<dbReference type="AlphaFoldDB" id="A0AAN6V4G8"/>
<dbReference type="GO" id="GO:0032389">
    <property type="term" value="C:MutLalpha complex"/>
    <property type="evidence" value="ECO:0007669"/>
    <property type="project" value="TreeGrafter"/>
</dbReference>
<dbReference type="PANTHER" id="PTHR10073:SF41">
    <property type="entry name" value="MISMATCH REPAIR PROTEIN, PUTATIVE (AFU_ORTHOLOGUE AFUA_8G05820)-RELATED"/>
    <property type="match status" value="1"/>
</dbReference>
<evidence type="ECO:0000259" key="4">
    <source>
        <dbReference type="SMART" id="SM01340"/>
    </source>
</evidence>
<dbReference type="InterPro" id="IPR038973">
    <property type="entry name" value="MutL/Mlh/Pms-like"/>
</dbReference>
<dbReference type="PANTHER" id="PTHR10073">
    <property type="entry name" value="DNA MISMATCH REPAIR PROTEIN MLH, PMS, MUTL"/>
    <property type="match status" value="1"/>
</dbReference>
<feature type="region of interest" description="Disordered" evidence="3">
    <location>
        <begin position="473"/>
        <end position="656"/>
    </location>
</feature>
<gene>
    <name evidence="5" type="ORF">C8A04DRAFT_36405</name>
</gene>
<dbReference type="InterPro" id="IPR014721">
    <property type="entry name" value="Ribsml_uS5_D2-typ_fold_subgr"/>
</dbReference>
<protein>
    <recommendedName>
        <fullName evidence="4">DNA mismatch repair protein S5 domain-containing protein</fullName>
    </recommendedName>
</protein>
<feature type="compositionally biased region" description="Polar residues" evidence="3">
    <location>
        <begin position="608"/>
        <end position="620"/>
    </location>
</feature>
<dbReference type="InterPro" id="IPR020568">
    <property type="entry name" value="Ribosomal_Su5_D2-typ_SF"/>
</dbReference>
<evidence type="ECO:0000313" key="6">
    <source>
        <dbReference type="Proteomes" id="UP001302676"/>
    </source>
</evidence>
<accession>A0AAN6V4G8</accession>
<keyword evidence="6" id="KW-1185">Reference proteome</keyword>
<feature type="compositionally biased region" description="Polar residues" evidence="3">
    <location>
        <begin position="401"/>
        <end position="411"/>
    </location>
</feature>
<dbReference type="InterPro" id="IPR013507">
    <property type="entry name" value="DNA_mismatch_S5_2-like"/>
</dbReference>
<comment type="similarity">
    <text evidence="1">Belongs to the DNA mismatch repair MutL/HexB family.</text>
</comment>
<dbReference type="SUPFAM" id="SSF54211">
    <property type="entry name" value="Ribosomal protein S5 domain 2-like"/>
    <property type="match status" value="1"/>
</dbReference>
<dbReference type="GO" id="GO:0006298">
    <property type="term" value="P:mismatch repair"/>
    <property type="evidence" value="ECO:0007669"/>
    <property type="project" value="InterPro"/>
</dbReference>
<dbReference type="GO" id="GO:0061982">
    <property type="term" value="P:meiosis I cell cycle process"/>
    <property type="evidence" value="ECO:0007669"/>
    <property type="project" value="UniProtKB-ARBA"/>
</dbReference>
<reference evidence="5" key="1">
    <citation type="journal article" date="2023" name="Mol. Phylogenet. Evol.">
        <title>Genome-scale phylogeny and comparative genomics of the fungal order Sordariales.</title>
        <authorList>
            <person name="Hensen N."/>
            <person name="Bonometti L."/>
            <person name="Westerberg I."/>
            <person name="Brannstrom I.O."/>
            <person name="Guillou S."/>
            <person name="Cros-Aarteil S."/>
            <person name="Calhoun S."/>
            <person name="Haridas S."/>
            <person name="Kuo A."/>
            <person name="Mondo S."/>
            <person name="Pangilinan J."/>
            <person name="Riley R."/>
            <person name="LaButti K."/>
            <person name="Andreopoulos B."/>
            <person name="Lipzen A."/>
            <person name="Chen C."/>
            <person name="Yan M."/>
            <person name="Daum C."/>
            <person name="Ng V."/>
            <person name="Clum A."/>
            <person name="Steindorff A."/>
            <person name="Ohm R.A."/>
            <person name="Martin F."/>
            <person name="Silar P."/>
            <person name="Natvig D.O."/>
            <person name="Lalanne C."/>
            <person name="Gautier V."/>
            <person name="Ament-Velasquez S.L."/>
            <person name="Kruys A."/>
            <person name="Hutchinson M.I."/>
            <person name="Powell A.J."/>
            <person name="Barry K."/>
            <person name="Miller A.N."/>
            <person name="Grigoriev I.V."/>
            <person name="Debuchy R."/>
            <person name="Gladieux P."/>
            <person name="Hiltunen Thoren M."/>
            <person name="Johannesson H."/>
        </authorList>
    </citation>
    <scope>NUCLEOTIDE SEQUENCE</scope>
    <source>
        <strain evidence="5">CBS 141.50</strain>
    </source>
</reference>
<dbReference type="Pfam" id="PF13589">
    <property type="entry name" value="HATPase_c_3"/>
    <property type="match status" value="1"/>
</dbReference>
<dbReference type="Gene3D" id="3.30.230.10">
    <property type="match status" value="1"/>
</dbReference>
<dbReference type="GO" id="GO:0005524">
    <property type="term" value="F:ATP binding"/>
    <property type="evidence" value="ECO:0007669"/>
    <property type="project" value="InterPro"/>
</dbReference>
<dbReference type="Gene3D" id="3.30.565.10">
    <property type="entry name" value="Histidine kinase-like ATPase, C-terminal domain"/>
    <property type="match status" value="1"/>
</dbReference>
<feature type="domain" description="DNA mismatch repair protein S5" evidence="4">
    <location>
        <begin position="216"/>
        <end position="370"/>
    </location>
</feature>
<dbReference type="SUPFAM" id="SSF55874">
    <property type="entry name" value="ATPase domain of HSP90 chaperone/DNA topoisomerase II/histidine kinase"/>
    <property type="match status" value="1"/>
</dbReference>
<dbReference type="GO" id="GO:0030983">
    <property type="term" value="F:mismatched DNA binding"/>
    <property type="evidence" value="ECO:0007669"/>
    <property type="project" value="InterPro"/>
</dbReference>
<evidence type="ECO:0000256" key="1">
    <source>
        <dbReference type="ARBA" id="ARBA00006082"/>
    </source>
</evidence>
<evidence type="ECO:0000256" key="2">
    <source>
        <dbReference type="ARBA" id="ARBA00022763"/>
    </source>
</evidence>
<dbReference type="Pfam" id="PF01119">
    <property type="entry name" value="DNA_mis_repair"/>
    <property type="match status" value="1"/>
</dbReference>
<keyword evidence="2" id="KW-0227">DNA damage</keyword>
<dbReference type="InterPro" id="IPR036890">
    <property type="entry name" value="HATPase_C_sf"/>
</dbReference>
<dbReference type="SMART" id="SM01340">
    <property type="entry name" value="DNA_mis_repair"/>
    <property type="match status" value="1"/>
</dbReference>
<evidence type="ECO:0000256" key="3">
    <source>
        <dbReference type="SAM" id="MobiDB-lite"/>
    </source>
</evidence>
<organism evidence="5 6">
    <name type="scientific">Dichotomopilus funicola</name>
    <dbReference type="NCBI Taxonomy" id="1934379"/>
    <lineage>
        <taxon>Eukaryota</taxon>
        <taxon>Fungi</taxon>
        <taxon>Dikarya</taxon>
        <taxon>Ascomycota</taxon>
        <taxon>Pezizomycotina</taxon>
        <taxon>Sordariomycetes</taxon>
        <taxon>Sordariomycetidae</taxon>
        <taxon>Sordariales</taxon>
        <taxon>Chaetomiaceae</taxon>
        <taxon>Dichotomopilus</taxon>
    </lineage>
</organism>